<accession>A0A4V5N318</accession>
<dbReference type="EMBL" id="NAJL01000089">
    <property type="protein sequence ID" value="TKA21989.1"/>
    <property type="molecule type" value="Genomic_DNA"/>
</dbReference>
<protein>
    <submittedName>
        <fullName evidence="1">Uncharacterized protein</fullName>
    </submittedName>
</protein>
<dbReference type="AlphaFoldDB" id="A0A4V5N318"/>
<dbReference type="Proteomes" id="UP000308549">
    <property type="component" value="Unassembled WGS sequence"/>
</dbReference>
<name>A0A4V5N318_9PEZI</name>
<evidence type="ECO:0000313" key="1">
    <source>
        <dbReference type="EMBL" id="TKA21989.1"/>
    </source>
</evidence>
<gene>
    <name evidence="1" type="ORF">B0A50_08487</name>
</gene>
<organism evidence="1 2">
    <name type="scientific">Salinomyces thailandicus</name>
    <dbReference type="NCBI Taxonomy" id="706561"/>
    <lineage>
        <taxon>Eukaryota</taxon>
        <taxon>Fungi</taxon>
        <taxon>Dikarya</taxon>
        <taxon>Ascomycota</taxon>
        <taxon>Pezizomycotina</taxon>
        <taxon>Dothideomycetes</taxon>
        <taxon>Dothideomycetidae</taxon>
        <taxon>Mycosphaerellales</taxon>
        <taxon>Teratosphaeriaceae</taxon>
        <taxon>Salinomyces</taxon>
    </lineage>
</organism>
<keyword evidence="2" id="KW-1185">Reference proteome</keyword>
<reference evidence="1 2" key="1">
    <citation type="submission" date="2017-03" db="EMBL/GenBank/DDBJ databases">
        <title>Genomes of endolithic fungi from Antarctica.</title>
        <authorList>
            <person name="Coleine C."/>
            <person name="Masonjones S."/>
            <person name="Stajich J.E."/>
        </authorList>
    </citation>
    <scope>NUCLEOTIDE SEQUENCE [LARGE SCALE GENOMIC DNA]</scope>
    <source>
        <strain evidence="1 2">CCFEE 6315</strain>
    </source>
</reference>
<sequence>MPEGFRYFKLRNSSGNLIGRMIKDHRGHDTVWENMDNKVQANDSKWTDLRTETGDSIKDKEWYKFGAHVVGPMPNEWDPKAYQVDLHSNKMATFTYTTGGIHLDGLSDRD</sequence>
<comment type="caution">
    <text evidence="1">The sequence shown here is derived from an EMBL/GenBank/DDBJ whole genome shotgun (WGS) entry which is preliminary data.</text>
</comment>
<evidence type="ECO:0000313" key="2">
    <source>
        <dbReference type="Proteomes" id="UP000308549"/>
    </source>
</evidence>
<proteinExistence type="predicted"/>